<dbReference type="InterPro" id="IPR032341">
    <property type="entry name" value="MITD1_C"/>
</dbReference>
<dbReference type="AlphaFoldDB" id="A0A0C2M9X2"/>
<sequence>MCGSNAHAADCAPMEEVTALFKKAIQSEDEQEYDQSLSHYIKGLNVLLDIIKSQPKHPNILSMKEMFKKYALRAEKIKTIQKSRTSNVTEKSTVTNIKISDGETGWDYERILSPCFLEPYDSMTVEDPYLLTDHQFANFVRLCELVLKKSQKLKSVTLYTKSNSTYTIVDKIQELTQSLGNYGVKLGVNFNENLHDRCIKFSNGYNVILGRGLDIFKALKNPNPRAKYTIGSYDFTFRECHETTITIYKNNHV</sequence>
<comment type="caution">
    <text evidence="3">The sequence shown here is derived from an EMBL/GenBank/DDBJ whole genome shotgun (WGS) entry which is preliminary data.</text>
</comment>
<gene>
    <name evidence="3" type="ORF">RF11_15040</name>
</gene>
<proteinExistence type="predicted"/>
<dbReference type="Pfam" id="PF16565">
    <property type="entry name" value="MIT_C"/>
    <property type="match status" value="1"/>
</dbReference>
<dbReference type="PANTHER" id="PTHR21222:SF1">
    <property type="entry name" value="MIT DOMAIN-CONTAINING PROTEIN 1"/>
    <property type="match status" value="1"/>
</dbReference>
<evidence type="ECO:0000313" key="4">
    <source>
        <dbReference type="Proteomes" id="UP000031668"/>
    </source>
</evidence>
<dbReference type="OMA" id="FYKASNP"/>
<dbReference type="PANTHER" id="PTHR21222">
    <property type="entry name" value="MIT DOMAIN-CONTAINING PROTEIN 1"/>
    <property type="match status" value="1"/>
</dbReference>
<dbReference type="InterPro" id="IPR052817">
    <property type="entry name" value="MIT_domain_contain_protein1"/>
</dbReference>
<accession>A0A0C2M9X2</accession>
<dbReference type="InterPro" id="IPR007330">
    <property type="entry name" value="MIT_dom"/>
</dbReference>
<name>A0A0C2M9X2_THEKT</name>
<dbReference type="InterPro" id="IPR036181">
    <property type="entry name" value="MIT_dom_sf"/>
</dbReference>
<evidence type="ECO:0000259" key="2">
    <source>
        <dbReference type="Pfam" id="PF16565"/>
    </source>
</evidence>
<feature type="domain" description="MITD1 C-terminal phospholipase D-like" evidence="2">
    <location>
        <begin position="105"/>
        <end position="249"/>
    </location>
</feature>
<dbReference type="Proteomes" id="UP000031668">
    <property type="component" value="Unassembled WGS sequence"/>
</dbReference>
<organism evidence="3 4">
    <name type="scientific">Thelohanellus kitauei</name>
    <name type="common">Myxosporean</name>
    <dbReference type="NCBI Taxonomy" id="669202"/>
    <lineage>
        <taxon>Eukaryota</taxon>
        <taxon>Metazoa</taxon>
        <taxon>Cnidaria</taxon>
        <taxon>Myxozoa</taxon>
        <taxon>Myxosporea</taxon>
        <taxon>Bivalvulida</taxon>
        <taxon>Platysporina</taxon>
        <taxon>Myxobolidae</taxon>
        <taxon>Thelohanellus</taxon>
    </lineage>
</organism>
<reference evidence="3 4" key="1">
    <citation type="journal article" date="2014" name="Genome Biol. Evol.">
        <title>The genome of the myxosporean Thelohanellus kitauei shows adaptations to nutrient acquisition within its fish host.</title>
        <authorList>
            <person name="Yang Y."/>
            <person name="Xiong J."/>
            <person name="Zhou Z."/>
            <person name="Huo F."/>
            <person name="Miao W."/>
            <person name="Ran C."/>
            <person name="Liu Y."/>
            <person name="Zhang J."/>
            <person name="Feng J."/>
            <person name="Wang M."/>
            <person name="Wang M."/>
            <person name="Wang L."/>
            <person name="Yao B."/>
        </authorList>
    </citation>
    <scope>NUCLEOTIDE SEQUENCE [LARGE SCALE GENOMIC DNA]</scope>
    <source>
        <strain evidence="3">Wuqing</strain>
    </source>
</reference>
<dbReference type="Pfam" id="PF04212">
    <property type="entry name" value="MIT"/>
    <property type="match status" value="1"/>
</dbReference>
<feature type="domain" description="MIT" evidence="1">
    <location>
        <begin position="19"/>
        <end position="78"/>
    </location>
</feature>
<dbReference type="OrthoDB" id="19553at2759"/>
<dbReference type="SUPFAM" id="SSF116846">
    <property type="entry name" value="MIT domain"/>
    <property type="match status" value="1"/>
</dbReference>
<dbReference type="InterPro" id="IPR038113">
    <property type="entry name" value="MITD1_C_sf"/>
</dbReference>
<dbReference type="EMBL" id="JWZT01004591">
    <property type="protein sequence ID" value="KII63805.1"/>
    <property type="molecule type" value="Genomic_DNA"/>
</dbReference>
<dbReference type="Gene3D" id="3.30.870.30">
    <property type="entry name" value="MITD, C-terminal phospholipase D-like domain"/>
    <property type="match status" value="1"/>
</dbReference>
<evidence type="ECO:0000259" key="1">
    <source>
        <dbReference type="Pfam" id="PF04212"/>
    </source>
</evidence>
<dbReference type="Gene3D" id="1.20.58.80">
    <property type="entry name" value="Phosphotransferase system, lactose/cellobiose-type IIA subunit"/>
    <property type="match status" value="1"/>
</dbReference>
<protein>
    <submittedName>
        <fullName evidence="3">MIT domain-containing protein 1</fullName>
    </submittedName>
</protein>
<evidence type="ECO:0000313" key="3">
    <source>
        <dbReference type="EMBL" id="KII63805.1"/>
    </source>
</evidence>
<keyword evidence="4" id="KW-1185">Reference proteome</keyword>